<evidence type="ECO:0000259" key="7">
    <source>
        <dbReference type="PROSITE" id="PS51352"/>
    </source>
</evidence>
<keyword evidence="3" id="KW-0201">Cytochrome c-type biogenesis</keyword>
<name>A0A0U3P013_9HYPH</name>
<evidence type="ECO:0000256" key="3">
    <source>
        <dbReference type="ARBA" id="ARBA00022748"/>
    </source>
</evidence>
<dbReference type="SUPFAM" id="SSF52833">
    <property type="entry name" value="Thioredoxin-like"/>
    <property type="match status" value="1"/>
</dbReference>
<dbReference type="PROSITE" id="PS00194">
    <property type="entry name" value="THIOREDOXIN_1"/>
    <property type="match status" value="1"/>
</dbReference>
<proteinExistence type="inferred from homology"/>
<dbReference type="PANTHER" id="PTHR42852">
    <property type="entry name" value="THIOL:DISULFIDE INTERCHANGE PROTEIN DSBE"/>
    <property type="match status" value="1"/>
</dbReference>
<accession>A0A0U3P013</accession>
<dbReference type="GO" id="GO:0015036">
    <property type="term" value="F:disulfide oxidoreductase activity"/>
    <property type="evidence" value="ECO:0007669"/>
    <property type="project" value="InterPro"/>
</dbReference>
<evidence type="ECO:0000313" key="8">
    <source>
        <dbReference type="EMBL" id="ALV26870.1"/>
    </source>
</evidence>
<evidence type="ECO:0000313" key="9">
    <source>
        <dbReference type="Proteomes" id="UP000064921"/>
    </source>
</evidence>
<dbReference type="InterPro" id="IPR013740">
    <property type="entry name" value="Redoxin"/>
</dbReference>
<dbReference type="InterPro" id="IPR013766">
    <property type="entry name" value="Thioredoxin_domain"/>
</dbReference>
<dbReference type="GO" id="GO:0030288">
    <property type="term" value="C:outer membrane-bounded periplasmic space"/>
    <property type="evidence" value="ECO:0007669"/>
    <property type="project" value="InterPro"/>
</dbReference>
<dbReference type="PANTHER" id="PTHR42852:SF6">
    <property type="entry name" value="THIOL:DISULFIDE INTERCHANGE PROTEIN DSBE"/>
    <property type="match status" value="1"/>
</dbReference>
<evidence type="ECO:0000256" key="1">
    <source>
        <dbReference type="ARBA" id="ARBA00004196"/>
    </source>
</evidence>
<dbReference type="InterPro" id="IPR050553">
    <property type="entry name" value="Thioredoxin_ResA/DsbE_sf"/>
</dbReference>
<evidence type="ECO:0000256" key="6">
    <source>
        <dbReference type="SAM" id="Phobius"/>
    </source>
</evidence>
<feature type="domain" description="Thioredoxin" evidence="7">
    <location>
        <begin position="58"/>
        <end position="202"/>
    </location>
</feature>
<comment type="similarity">
    <text evidence="2">Belongs to the thioredoxin family. DsbE subfamily.</text>
</comment>
<dbReference type="Pfam" id="PF08534">
    <property type="entry name" value="Redoxin"/>
    <property type="match status" value="1"/>
</dbReference>
<evidence type="ECO:0000256" key="2">
    <source>
        <dbReference type="ARBA" id="ARBA00007758"/>
    </source>
</evidence>
<dbReference type="EMBL" id="CP013068">
    <property type="protein sequence ID" value="ALV26870.1"/>
    <property type="molecule type" value="Genomic_DNA"/>
</dbReference>
<dbReference type="AlphaFoldDB" id="A0A0U3P013"/>
<dbReference type="NCBIfam" id="TIGR00385">
    <property type="entry name" value="dsbE"/>
    <property type="match status" value="1"/>
</dbReference>
<keyword evidence="5" id="KW-0676">Redox-active center</keyword>
<comment type="subcellular location">
    <subcellularLocation>
        <location evidence="1">Cell envelope</location>
    </subcellularLocation>
</comment>
<dbReference type="eggNOG" id="COG0526">
    <property type="taxonomic scope" value="Bacteria"/>
</dbReference>
<sequence length="209" mass="22552">MSAPDQSSAGKRDAGSVAGPRRRIPVFALLPLVIFAALAVLFLFQMFFGRDPSELPSALLNKPAPRMELPAVEGLMDKGVPVPGIAAADLDGGVSVVNVFASWCVPCRQEHPVLEEMAKDGRFRMYGINYKDQPENARRFLGALGNPYDKVGADAGGRAAIEWGVYGVPETYVVDGKGVIRYKFIGPLSPESYERVFLPQLERVLAGGS</sequence>
<keyword evidence="6" id="KW-1133">Transmembrane helix</keyword>
<reference evidence="8 9" key="1">
    <citation type="submission" date="2015-10" db="EMBL/GenBank/DDBJ databases">
        <title>The world's first case of liver abscess caused by Pannonibacter phragmitetus.</title>
        <authorList>
            <person name="Ming D."/>
            <person name="Wang M."/>
            <person name="Zhou Y."/>
            <person name="Jiang T."/>
            <person name="Hu S."/>
        </authorList>
    </citation>
    <scope>NUCLEOTIDE SEQUENCE [LARGE SCALE GENOMIC DNA]</scope>
    <source>
        <strain evidence="8 9">31801</strain>
    </source>
</reference>
<protein>
    <submittedName>
        <fullName evidence="8">Thiol:disulfide interchange protein</fullName>
    </submittedName>
</protein>
<dbReference type="STRING" id="121719.APZ00_07060"/>
<keyword evidence="4" id="KW-1015">Disulfide bond</keyword>
<feature type="transmembrane region" description="Helical" evidence="6">
    <location>
        <begin position="26"/>
        <end position="48"/>
    </location>
</feature>
<dbReference type="Proteomes" id="UP000064921">
    <property type="component" value="Chromosome"/>
</dbReference>
<keyword evidence="6" id="KW-0472">Membrane</keyword>
<dbReference type="CDD" id="cd03010">
    <property type="entry name" value="TlpA_like_DsbE"/>
    <property type="match status" value="1"/>
</dbReference>
<dbReference type="RefSeq" id="WP_058898486.1">
    <property type="nucleotide sequence ID" value="NZ_CP013068.1"/>
</dbReference>
<organism evidence="8 9">
    <name type="scientific">Pannonibacter phragmitetus</name>
    <dbReference type="NCBI Taxonomy" id="121719"/>
    <lineage>
        <taxon>Bacteria</taxon>
        <taxon>Pseudomonadati</taxon>
        <taxon>Pseudomonadota</taxon>
        <taxon>Alphaproteobacteria</taxon>
        <taxon>Hyphomicrobiales</taxon>
        <taxon>Stappiaceae</taxon>
        <taxon>Pannonibacter</taxon>
    </lineage>
</organism>
<dbReference type="InterPro" id="IPR017937">
    <property type="entry name" value="Thioredoxin_CS"/>
</dbReference>
<dbReference type="InterPro" id="IPR036249">
    <property type="entry name" value="Thioredoxin-like_sf"/>
</dbReference>
<dbReference type="PROSITE" id="PS51352">
    <property type="entry name" value="THIOREDOXIN_2"/>
    <property type="match status" value="1"/>
</dbReference>
<evidence type="ECO:0000256" key="5">
    <source>
        <dbReference type="ARBA" id="ARBA00023284"/>
    </source>
</evidence>
<dbReference type="Gene3D" id="3.40.30.10">
    <property type="entry name" value="Glutaredoxin"/>
    <property type="match status" value="1"/>
</dbReference>
<keyword evidence="9" id="KW-1185">Reference proteome</keyword>
<dbReference type="InterPro" id="IPR004799">
    <property type="entry name" value="Periplasmic_diS_OxRdtase_DsbE"/>
</dbReference>
<gene>
    <name evidence="8" type="ORF">APZ00_07060</name>
</gene>
<keyword evidence="6" id="KW-0812">Transmembrane</keyword>
<dbReference type="GO" id="GO:0017004">
    <property type="term" value="P:cytochrome complex assembly"/>
    <property type="evidence" value="ECO:0007669"/>
    <property type="project" value="UniProtKB-KW"/>
</dbReference>
<dbReference type="KEGG" id="pphr:APZ00_07060"/>
<evidence type="ECO:0000256" key="4">
    <source>
        <dbReference type="ARBA" id="ARBA00023157"/>
    </source>
</evidence>